<dbReference type="AlphaFoldDB" id="A0A9P6R943"/>
<dbReference type="InterPro" id="IPR032675">
    <property type="entry name" value="LRR_dom_sf"/>
</dbReference>
<protein>
    <recommendedName>
        <fullName evidence="3">F-box domain-containing protein</fullName>
    </recommendedName>
</protein>
<evidence type="ECO:0000313" key="2">
    <source>
        <dbReference type="Proteomes" id="UP000823405"/>
    </source>
</evidence>
<reference evidence="1" key="1">
    <citation type="journal article" date="2020" name="Fungal Divers.">
        <title>Resolving the Mortierellaceae phylogeny through synthesis of multi-gene phylogenetics and phylogenomics.</title>
        <authorList>
            <person name="Vandepol N."/>
            <person name="Liber J."/>
            <person name="Desiro A."/>
            <person name="Na H."/>
            <person name="Kennedy M."/>
            <person name="Barry K."/>
            <person name="Grigoriev I.V."/>
            <person name="Miller A.N."/>
            <person name="O'Donnell K."/>
            <person name="Stajich J.E."/>
            <person name="Bonito G."/>
        </authorList>
    </citation>
    <scope>NUCLEOTIDE SEQUENCE</scope>
    <source>
        <strain evidence="1">NVP60</strain>
    </source>
</reference>
<name>A0A9P6R943_9FUNG</name>
<comment type="caution">
    <text evidence="1">The sequence shown here is derived from an EMBL/GenBank/DDBJ whole genome shotgun (WGS) entry which is preliminary data.</text>
</comment>
<keyword evidence="2" id="KW-1185">Reference proteome</keyword>
<dbReference type="Gene3D" id="3.80.10.10">
    <property type="entry name" value="Ribonuclease Inhibitor"/>
    <property type="match status" value="1"/>
</dbReference>
<organism evidence="1 2">
    <name type="scientific">Linnemannia gamsii</name>
    <dbReference type="NCBI Taxonomy" id="64522"/>
    <lineage>
        <taxon>Eukaryota</taxon>
        <taxon>Fungi</taxon>
        <taxon>Fungi incertae sedis</taxon>
        <taxon>Mucoromycota</taxon>
        <taxon>Mortierellomycotina</taxon>
        <taxon>Mortierellomycetes</taxon>
        <taxon>Mortierellales</taxon>
        <taxon>Mortierellaceae</taxon>
        <taxon>Linnemannia</taxon>
    </lineage>
</organism>
<dbReference type="EMBL" id="JAAAIN010000567">
    <property type="protein sequence ID" value="KAG0312916.1"/>
    <property type="molecule type" value="Genomic_DNA"/>
</dbReference>
<sequence length="535" mass="61583">MQTHPLSLAEIVLNIGKHIQTWVEEHPLHSQDLVFKPKDLVSAIAVNRHFRDTLTPLLWEVYAEPVVKVYADEQKAYIYHQDIPLDIVIKNIPHIRRLDFSKFNGHLHRNLEQLQLLQHNCTRLQELVLSASINIDWAGELIQANPDLRVLHWTIPGLVRHMNHPDPYPTFQTLKYLFPHRHLRIIRFEGWSWGLYNNAETLQELGLCKHTILGDHGGPVMNADWSGLDDSFLAKITEEERGEASQFFHEPRRPLVLPNLKTFHLIIPTPETCTLFRALPALETLFVGAAVQSGAQVLRRSVREFCPHLQSIQNPNVNKWNWDFMGNPEYVLAIFIGSCPVGNLVHLALNVMFIDIPFRDALLEHAGRLEILELNTNYSHGWHQVFMNLGKVLERCGRLRKVSLFNYRRSCNVDDTRAVLQGLKLCQGLEHLTMVGYPYLAWDKRDTDSRREIELIKAQFEAIEEPSPSTSEVMAAQGWKVKKVYKDVVMSSWQLQPPTKKLRILAFDALAGLADLKVVILNEEWLERPTAVSFP</sequence>
<gene>
    <name evidence="1" type="ORF">BGZ97_010698</name>
</gene>
<dbReference type="Proteomes" id="UP000823405">
    <property type="component" value="Unassembled WGS sequence"/>
</dbReference>
<dbReference type="OrthoDB" id="2384330at2759"/>
<dbReference type="SUPFAM" id="SSF52047">
    <property type="entry name" value="RNI-like"/>
    <property type="match status" value="1"/>
</dbReference>
<evidence type="ECO:0000313" key="1">
    <source>
        <dbReference type="EMBL" id="KAG0312916.1"/>
    </source>
</evidence>
<accession>A0A9P6R943</accession>
<evidence type="ECO:0008006" key="3">
    <source>
        <dbReference type="Google" id="ProtNLM"/>
    </source>
</evidence>
<proteinExistence type="predicted"/>